<proteinExistence type="predicted"/>
<evidence type="ECO:0000259" key="1">
    <source>
        <dbReference type="Pfam" id="PF06985"/>
    </source>
</evidence>
<dbReference type="EMBL" id="JAUKUD010000005">
    <property type="protein sequence ID" value="KAK0743070.1"/>
    <property type="molecule type" value="Genomic_DNA"/>
</dbReference>
<protein>
    <recommendedName>
        <fullName evidence="1">Heterokaryon incompatibility domain-containing protein</fullName>
    </recommendedName>
</protein>
<sequence>MGVRWLWIDSLCIIQDDKDDWEAQAAAMAGIYENSSFTIAAHSKQDRLLPAPREWRRTFAVEEGGHSAEVHVRHVPSLSLHSGQIAAPLMAGKSIQDEPHLWNEVSLRGWCVQERMLSSVVLHFTDQEVLYEKYGRILDCHCGFHIHYMFRPPWEDINADHVARWAVPKPYGCGVFFEGDLPSVSWKLIVEHYSLCVFTRADDILPAIAGVARRLFEKTCGTEDAYVAGLLDRPHVPGESILSWLCWSSSSWPSQLYDSTCELCRVWPERCGLPLRASNATVSPALFRVLFRRPRVSHVVPSFSWASRMGPCEWPGVECFSPTWIPSSRILRRVYSASQANPFARFLSVELTLEGPLYRGLLFSSSGKSERMHGGCRAVCGYFLPAGGQSLPALRAKLPDPDQQGTPLEEPFCTVQKAGIHYILDAQDDVPSDGAEGVLLEIGRSPEDTVILLVLVPCRGSGGSNTGLCSTEEVPRYCRIGFLRVYMAEGKIACSASRFRQNRCDAVDALRGAGHTKLCLV</sequence>
<evidence type="ECO:0000313" key="2">
    <source>
        <dbReference type="EMBL" id="KAK0743070.1"/>
    </source>
</evidence>
<dbReference type="Pfam" id="PF06985">
    <property type="entry name" value="HET"/>
    <property type="match status" value="1"/>
</dbReference>
<dbReference type="AlphaFoldDB" id="A0AA40K271"/>
<organism evidence="2 3">
    <name type="scientific">Schizothecium vesticola</name>
    <dbReference type="NCBI Taxonomy" id="314040"/>
    <lineage>
        <taxon>Eukaryota</taxon>
        <taxon>Fungi</taxon>
        <taxon>Dikarya</taxon>
        <taxon>Ascomycota</taxon>
        <taxon>Pezizomycotina</taxon>
        <taxon>Sordariomycetes</taxon>
        <taxon>Sordariomycetidae</taxon>
        <taxon>Sordariales</taxon>
        <taxon>Schizotheciaceae</taxon>
        <taxon>Schizothecium</taxon>
    </lineage>
</organism>
<gene>
    <name evidence="2" type="ORF">B0T18DRAFT_174903</name>
</gene>
<dbReference type="Proteomes" id="UP001172155">
    <property type="component" value="Unassembled WGS sequence"/>
</dbReference>
<evidence type="ECO:0000313" key="3">
    <source>
        <dbReference type="Proteomes" id="UP001172155"/>
    </source>
</evidence>
<keyword evidence="3" id="KW-1185">Reference proteome</keyword>
<dbReference type="PANTHER" id="PTHR33112">
    <property type="entry name" value="DOMAIN PROTEIN, PUTATIVE-RELATED"/>
    <property type="match status" value="1"/>
</dbReference>
<feature type="domain" description="Heterokaryon incompatibility" evidence="1">
    <location>
        <begin position="2"/>
        <end position="114"/>
    </location>
</feature>
<accession>A0AA40K271</accession>
<reference evidence="2" key="1">
    <citation type="submission" date="2023-06" db="EMBL/GenBank/DDBJ databases">
        <title>Genome-scale phylogeny and comparative genomics of the fungal order Sordariales.</title>
        <authorList>
            <consortium name="Lawrence Berkeley National Laboratory"/>
            <person name="Hensen N."/>
            <person name="Bonometti L."/>
            <person name="Westerberg I."/>
            <person name="Brannstrom I.O."/>
            <person name="Guillou S."/>
            <person name="Cros-Aarteil S."/>
            <person name="Calhoun S."/>
            <person name="Haridas S."/>
            <person name="Kuo A."/>
            <person name="Mondo S."/>
            <person name="Pangilinan J."/>
            <person name="Riley R."/>
            <person name="LaButti K."/>
            <person name="Andreopoulos B."/>
            <person name="Lipzen A."/>
            <person name="Chen C."/>
            <person name="Yanf M."/>
            <person name="Daum C."/>
            <person name="Ng V."/>
            <person name="Clum A."/>
            <person name="Steindorff A."/>
            <person name="Ohm R."/>
            <person name="Martin F."/>
            <person name="Silar P."/>
            <person name="Natvig D."/>
            <person name="Lalanne C."/>
            <person name="Gautier V."/>
            <person name="Ament-velasquez S.L."/>
            <person name="Kruys A."/>
            <person name="Hutchinson M.I."/>
            <person name="Powell A.J."/>
            <person name="Barry K."/>
            <person name="Miller A.N."/>
            <person name="Grigoriev I.V."/>
            <person name="Debuchy R."/>
            <person name="Gladieux P."/>
            <person name="Thoren M.H."/>
            <person name="Johannesson H."/>
        </authorList>
    </citation>
    <scope>NUCLEOTIDE SEQUENCE</scope>
    <source>
        <strain evidence="2">SMH3187-1</strain>
    </source>
</reference>
<name>A0AA40K271_9PEZI</name>
<dbReference type="InterPro" id="IPR010730">
    <property type="entry name" value="HET"/>
</dbReference>
<dbReference type="PANTHER" id="PTHR33112:SF16">
    <property type="entry name" value="HETEROKARYON INCOMPATIBILITY DOMAIN-CONTAINING PROTEIN"/>
    <property type="match status" value="1"/>
</dbReference>
<comment type="caution">
    <text evidence="2">The sequence shown here is derived from an EMBL/GenBank/DDBJ whole genome shotgun (WGS) entry which is preliminary data.</text>
</comment>